<evidence type="ECO:0000313" key="7">
    <source>
        <dbReference type="Proteomes" id="UP000076830"/>
    </source>
</evidence>
<dbReference type="EMBL" id="CP015249">
    <property type="protein sequence ID" value="ANB16847.1"/>
    <property type="molecule type" value="Genomic_DNA"/>
</dbReference>
<name>A0A160DRN5_9GAMM</name>
<dbReference type="InterPro" id="IPR036116">
    <property type="entry name" value="FN3_sf"/>
</dbReference>
<dbReference type="InterPro" id="IPR050728">
    <property type="entry name" value="Zinc_Metalloprotease_M4"/>
</dbReference>
<dbReference type="Proteomes" id="UP000076830">
    <property type="component" value="Chromosome"/>
</dbReference>
<dbReference type="Gene3D" id="2.60.120.260">
    <property type="entry name" value="Galactose-binding domain-like"/>
    <property type="match status" value="1"/>
</dbReference>
<dbReference type="SUPFAM" id="SSF49265">
    <property type="entry name" value="Fibronectin type III"/>
    <property type="match status" value="1"/>
</dbReference>
<evidence type="ECO:0000259" key="4">
    <source>
        <dbReference type="PROSITE" id="PS50853"/>
    </source>
</evidence>
<dbReference type="PROSITE" id="PS50853">
    <property type="entry name" value="FN3"/>
    <property type="match status" value="1"/>
</dbReference>
<evidence type="ECO:0000256" key="2">
    <source>
        <dbReference type="ARBA" id="ARBA00022801"/>
    </source>
</evidence>
<keyword evidence="2" id="KW-0378">Hydrolase</keyword>
<dbReference type="PANTHER" id="PTHR33794">
    <property type="entry name" value="BACILLOLYSIN"/>
    <property type="match status" value="1"/>
</dbReference>
<keyword evidence="1" id="KW-0645">Protease</keyword>
<feature type="domain" description="P/Homo B" evidence="5">
    <location>
        <begin position="887"/>
        <end position="1047"/>
    </location>
</feature>
<evidence type="ECO:0008006" key="8">
    <source>
        <dbReference type="Google" id="ProtNLM"/>
    </source>
</evidence>
<dbReference type="AlphaFoldDB" id="A0A160DRN5"/>
<protein>
    <recommendedName>
        <fullName evidence="8">P/Homo B domain-containing protein</fullName>
    </recommendedName>
</protein>
<proteinExistence type="predicted"/>
<evidence type="ECO:0000256" key="1">
    <source>
        <dbReference type="ARBA" id="ARBA00022670"/>
    </source>
</evidence>
<reference evidence="6 7" key="1">
    <citation type="submission" date="2016-04" db="EMBL/GenBank/DDBJ databases">
        <title>Complete genome sequence of Dokdonella koreensis DS-123T.</title>
        <authorList>
            <person name="Kim J.F."/>
            <person name="Lee H."/>
            <person name="Kwak M.-J."/>
        </authorList>
    </citation>
    <scope>NUCLEOTIDE SEQUENCE [LARGE SCALE GENOMIC DNA]</scope>
    <source>
        <strain evidence="6 7">DS-123</strain>
    </source>
</reference>
<dbReference type="SUPFAM" id="SSF55486">
    <property type="entry name" value="Metalloproteases ('zincins'), catalytic domain"/>
    <property type="match status" value="1"/>
</dbReference>
<dbReference type="PANTHER" id="PTHR33794:SF1">
    <property type="entry name" value="BACILLOLYSIN"/>
    <property type="match status" value="1"/>
</dbReference>
<keyword evidence="3" id="KW-0732">Signal</keyword>
<feature type="signal peptide" evidence="3">
    <location>
        <begin position="1"/>
        <end position="22"/>
    </location>
</feature>
<dbReference type="InterPro" id="IPR008979">
    <property type="entry name" value="Galactose-bd-like_sf"/>
</dbReference>
<dbReference type="KEGG" id="dko:I596_811"/>
<dbReference type="InterPro" id="IPR002884">
    <property type="entry name" value="P_dom"/>
</dbReference>
<organism evidence="6 7">
    <name type="scientific">Dokdonella koreensis DS-123</name>
    <dbReference type="NCBI Taxonomy" id="1300342"/>
    <lineage>
        <taxon>Bacteria</taxon>
        <taxon>Pseudomonadati</taxon>
        <taxon>Pseudomonadota</taxon>
        <taxon>Gammaproteobacteria</taxon>
        <taxon>Lysobacterales</taxon>
        <taxon>Rhodanobacteraceae</taxon>
        <taxon>Dokdonella</taxon>
    </lineage>
</organism>
<keyword evidence="7" id="KW-1185">Reference proteome</keyword>
<dbReference type="PROSITE" id="PS51829">
    <property type="entry name" value="P_HOMO_B"/>
    <property type="match status" value="1"/>
</dbReference>
<dbReference type="InterPro" id="IPR013783">
    <property type="entry name" value="Ig-like_fold"/>
</dbReference>
<dbReference type="Gene3D" id="2.60.40.10">
    <property type="entry name" value="Immunoglobulins"/>
    <property type="match status" value="1"/>
</dbReference>
<evidence type="ECO:0000259" key="5">
    <source>
        <dbReference type="PROSITE" id="PS51829"/>
    </source>
</evidence>
<feature type="domain" description="Fibronectin type-III" evidence="4">
    <location>
        <begin position="804"/>
        <end position="897"/>
    </location>
</feature>
<dbReference type="STRING" id="1300342.I596_811"/>
<dbReference type="OrthoDB" id="5934046at2"/>
<accession>A0A160DRN5</accession>
<dbReference type="GO" id="GO:0004252">
    <property type="term" value="F:serine-type endopeptidase activity"/>
    <property type="evidence" value="ECO:0007669"/>
    <property type="project" value="InterPro"/>
</dbReference>
<sequence length="1143" mass="118698">MLRIPKAALVASLLLAALPAPAIQPYQPDPATEATRRMPARSFHDDALDVTPSLGLDAVRDAVLQARLAGFTQRHGTAWELRWDTRGDRPNVVQGSGVPLIPGRGNTLSPAAFGLAPDAVPDREQVAREGRRFIDETAELLGARGLDLRLDEARSSAFGDGSPRWFLEYAQYHDGVRVEGAFVYLRIAHGNIVQFGAERIGEVALDATPTLTRDAAFAAAWRELGFPADTRLAETVEAGTLAIHPRLPAGEQPGMAFSGARGSGYAHLLAWRYVFRLEGDGATWQVLVDAHDGHVVEARDLTVYADATVTGGIYPNTNTDPEIVVPFPFTAVTNNGAKVTDSEGVYDYTGGTATSTLNGRYFRMSDACGSISLSNTSTGNLDFGSGFGTDCTTPGSGGAGNTHASRSGFYHLTRINEKARSILPDNSWLRTTVTANMNISQTCNASWNGSSLNFFKSGGGCSNTGEIAAVFLHEWGHGLDSNTGGAANEYGSGEAVGDTFAFLETRDSCIGPNFRPGRVCLGCTTCTGVRDVNDFSLLGSRTLATPANVTASSGINCGAYVGLTGVACPYVASNGAPYRGPMGYEGHCESYIASSANWDLAHMLIDAHGEEKGWRQMDQIWYASLTPSKSAYRVESGGQCNTAATVNGCGATNWYTVFVAADDDDGNLANGTPNACRIWDAFNAHGIACGTRPACSASAADFALAVPAAAQAVCAGTPATYPVEVIAEGGFNQPVTLAATGLPAAASASFAPNPVSPGTTSTLTIATGTATPPGSHAITVNGTAAGSPGHNVAVALTVSAPLSAPPVLQTPADGANGVATPVAFTWSAVPGATSYAIEVATDPSFDTSVANASGLVATTWTTSALSGGTTYYWRVRATNACGTDALSSASRFTTTSLVCRDLSLPIPDEGQVSDDMTISGTRLLQRLNLHIKTTHSYVGDLTYTLSHGGHDVVVIHRPGVPASTWGCDGQDIDAILDDLSTEPAENMCNATPPAIAGVLRPNQSLDLAFGGQSIGGTWTLTVADNASGDTGVLTHWCISPAFIPDYTVGGMVGGLTGTGLALQLNGGTALRIEGNGSFVFSERISTGGAYAVTIATQPVDPEQACTVASGSGTIGTTDVTDVVVTCRTDVTDRLFADDFEARP</sequence>
<feature type="chain" id="PRO_5007813405" description="P/Homo B domain-containing protein" evidence="3">
    <location>
        <begin position="23"/>
        <end position="1143"/>
    </location>
</feature>
<dbReference type="GO" id="GO:0006508">
    <property type="term" value="P:proteolysis"/>
    <property type="evidence" value="ECO:0007669"/>
    <property type="project" value="UniProtKB-KW"/>
</dbReference>
<dbReference type="RefSeq" id="WP_067644411.1">
    <property type="nucleotide sequence ID" value="NZ_CP015249.1"/>
</dbReference>
<evidence type="ECO:0000256" key="3">
    <source>
        <dbReference type="SAM" id="SignalP"/>
    </source>
</evidence>
<gene>
    <name evidence="6" type="ORF">I596_811</name>
</gene>
<evidence type="ECO:0000313" key="6">
    <source>
        <dbReference type="EMBL" id="ANB16847.1"/>
    </source>
</evidence>
<dbReference type="SUPFAM" id="SSF49785">
    <property type="entry name" value="Galactose-binding domain-like"/>
    <property type="match status" value="1"/>
</dbReference>
<dbReference type="InterPro" id="IPR003961">
    <property type="entry name" value="FN3_dom"/>
</dbReference>